<dbReference type="Pfam" id="PF09769">
    <property type="entry name" value="ApoO"/>
    <property type="match status" value="1"/>
</dbReference>
<proteinExistence type="inferred from homology"/>
<evidence type="ECO:0000256" key="2">
    <source>
        <dbReference type="ARBA" id="ARBA00010904"/>
    </source>
</evidence>
<accession>A0AAD8D3W4</accession>
<keyword evidence="9" id="KW-0732">Signal</keyword>
<evidence type="ECO:0000256" key="6">
    <source>
        <dbReference type="ARBA" id="ARBA00023136"/>
    </source>
</evidence>
<feature type="compositionally biased region" description="Low complexity" evidence="8">
    <location>
        <begin position="319"/>
        <end position="333"/>
    </location>
</feature>
<evidence type="ECO:0000313" key="10">
    <source>
        <dbReference type="EMBL" id="KAK1163167.1"/>
    </source>
</evidence>
<evidence type="ECO:0000256" key="5">
    <source>
        <dbReference type="ARBA" id="ARBA00023128"/>
    </source>
</evidence>
<protein>
    <recommendedName>
        <fullName evidence="7">MICOS complex subunit</fullName>
    </recommendedName>
</protein>
<feature type="signal peptide" evidence="9">
    <location>
        <begin position="1"/>
        <end position="24"/>
    </location>
</feature>
<dbReference type="GO" id="GO:0061617">
    <property type="term" value="C:MICOS complex"/>
    <property type="evidence" value="ECO:0007669"/>
    <property type="project" value="UniProtKB-UniRule"/>
</dbReference>
<comment type="caution">
    <text evidence="10">The sequence shown here is derived from an EMBL/GenBank/DDBJ whole genome shotgun (WGS) entry which is preliminary data.</text>
</comment>
<feature type="compositionally biased region" description="Polar residues" evidence="8">
    <location>
        <begin position="351"/>
        <end position="365"/>
    </location>
</feature>
<gene>
    <name evidence="10" type="primary">APOOL</name>
    <name evidence="10" type="ORF">AOXY_G16553</name>
</gene>
<evidence type="ECO:0000256" key="3">
    <source>
        <dbReference type="ARBA" id="ARBA00022692"/>
    </source>
</evidence>
<keyword evidence="7" id="KW-0999">Mitochondrion inner membrane</keyword>
<sequence length="365" mass="38678">MSAKAVKLAAIPAVLGLASFRVYAVKEGIHNGSITPEQLSIYSPPTVKLKYVEEQPGRLQRGFSVVRETVHPFVQRVKGAYASVRNGAMNAVHFGQDTYIYLKDPPPGFLPRVSVISVSGLAGLILARNGSRFKKVMFPLGLAAVGTSVCYPAQAVAAVKVSGKKVYAAGHWANGAVSSLWKPSPAKEAHAKLQSHESASVPVKVPNPDVVKGFNTPEVNAVPMPEVVLHVPEAVPDHAIETEVLSAEEAAPQDHLPASEPVDAALLEPAPVLNAVPDSSSPAELPASPESLSPPEAEQPATTKSHESLSQQKELEALPEPSIPVSSSSETPTDLSEKPMFSPDPRLLDHGQSNPEDSDMYSTRS</sequence>
<evidence type="ECO:0000256" key="9">
    <source>
        <dbReference type="SAM" id="SignalP"/>
    </source>
</evidence>
<keyword evidence="11" id="KW-1185">Reference proteome</keyword>
<keyword evidence="5 7" id="KW-0496">Mitochondrion</keyword>
<keyword evidence="6" id="KW-0472">Membrane</keyword>
<dbReference type="PANTHER" id="PTHR14564">
    <property type="entry name" value="MICOS COMPLEX SUBUNIT MIC26 / MIC27 FAMILY MEMBER"/>
    <property type="match status" value="1"/>
</dbReference>
<keyword evidence="4" id="KW-1133">Transmembrane helix</keyword>
<feature type="compositionally biased region" description="Low complexity" evidence="8">
    <location>
        <begin position="279"/>
        <end position="301"/>
    </location>
</feature>
<keyword evidence="3" id="KW-0812">Transmembrane</keyword>
<dbReference type="Proteomes" id="UP001230051">
    <property type="component" value="Unassembled WGS sequence"/>
</dbReference>
<evidence type="ECO:0000313" key="11">
    <source>
        <dbReference type="Proteomes" id="UP001230051"/>
    </source>
</evidence>
<evidence type="ECO:0000256" key="4">
    <source>
        <dbReference type="ARBA" id="ARBA00022989"/>
    </source>
</evidence>
<organism evidence="10 11">
    <name type="scientific">Acipenser oxyrinchus oxyrinchus</name>
    <dbReference type="NCBI Taxonomy" id="40147"/>
    <lineage>
        <taxon>Eukaryota</taxon>
        <taxon>Metazoa</taxon>
        <taxon>Chordata</taxon>
        <taxon>Craniata</taxon>
        <taxon>Vertebrata</taxon>
        <taxon>Euteleostomi</taxon>
        <taxon>Actinopterygii</taxon>
        <taxon>Chondrostei</taxon>
        <taxon>Acipenseriformes</taxon>
        <taxon>Acipenseridae</taxon>
        <taxon>Acipenser</taxon>
    </lineage>
</organism>
<dbReference type="InterPro" id="IPR033182">
    <property type="entry name" value="MIC26/MIC27_animal"/>
</dbReference>
<name>A0AAD8D3W4_ACIOX</name>
<feature type="chain" id="PRO_5041937916" description="MICOS complex subunit" evidence="9">
    <location>
        <begin position="25"/>
        <end position="365"/>
    </location>
</feature>
<comment type="subunit">
    <text evidence="7">Component of the mitochondrial contact site and cristae organizing system (MICOS) complex.</text>
</comment>
<comment type="function">
    <text evidence="7">Component of the MICOS complex, a large protein complex of the mitochondrial inner membrane that plays crucial roles in the maintenance of crista junctions, inner membrane architecture, and formation of contact sites to the outer membrane.</text>
</comment>
<dbReference type="InterPro" id="IPR019166">
    <property type="entry name" value="MIC26/MIC27"/>
</dbReference>
<reference evidence="10" key="1">
    <citation type="submission" date="2022-02" db="EMBL/GenBank/DDBJ databases">
        <title>Atlantic sturgeon de novo genome assembly.</title>
        <authorList>
            <person name="Stock M."/>
            <person name="Klopp C."/>
            <person name="Guiguen Y."/>
            <person name="Cabau C."/>
            <person name="Parinello H."/>
            <person name="Santidrian Yebra-Pimentel E."/>
            <person name="Kuhl H."/>
            <person name="Dirks R.P."/>
            <person name="Guessner J."/>
            <person name="Wuertz S."/>
            <person name="Du K."/>
            <person name="Schartl M."/>
        </authorList>
    </citation>
    <scope>NUCLEOTIDE SEQUENCE</scope>
    <source>
        <strain evidence="10">STURGEONOMICS-FGT-2020</strain>
        <tissue evidence="10">Whole blood</tissue>
    </source>
</reference>
<evidence type="ECO:0000256" key="1">
    <source>
        <dbReference type="ARBA" id="ARBA00004325"/>
    </source>
</evidence>
<comment type="subcellular location">
    <subcellularLocation>
        <location evidence="7">Mitochondrion inner membrane</location>
    </subcellularLocation>
    <subcellularLocation>
        <location evidence="1">Mitochondrion membrane</location>
    </subcellularLocation>
</comment>
<dbReference type="GO" id="GO:0042407">
    <property type="term" value="P:cristae formation"/>
    <property type="evidence" value="ECO:0007669"/>
    <property type="project" value="InterPro"/>
</dbReference>
<dbReference type="AlphaFoldDB" id="A0AAD8D3W4"/>
<dbReference type="EMBL" id="JAGXEW010000015">
    <property type="protein sequence ID" value="KAK1163167.1"/>
    <property type="molecule type" value="Genomic_DNA"/>
</dbReference>
<evidence type="ECO:0000256" key="8">
    <source>
        <dbReference type="SAM" id="MobiDB-lite"/>
    </source>
</evidence>
<evidence type="ECO:0000256" key="7">
    <source>
        <dbReference type="RuleBase" id="RU363021"/>
    </source>
</evidence>
<feature type="region of interest" description="Disordered" evidence="8">
    <location>
        <begin position="273"/>
        <end position="365"/>
    </location>
</feature>
<comment type="similarity">
    <text evidence="2">Belongs to the apolipoprotein O/MICOS complex subunit Mic27 family.</text>
</comment>